<evidence type="ECO:0000256" key="2">
    <source>
        <dbReference type="SAM" id="Phobius"/>
    </source>
</evidence>
<dbReference type="AlphaFoldDB" id="A0A1G6LW85"/>
<dbReference type="InterPro" id="IPR007730">
    <property type="entry name" value="SPOR-like_dom"/>
</dbReference>
<keyword evidence="2" id="KW-1133">Transmembrane helix</keyword>
<reference evidence="4 5" key="1">
    <citation type="submission" date="2016-09" db="EMBL/GenBank/DDBJ databases">
        <authorList>
            <person name="Capua I."/>
            <person name="De Benedictis P."/>
            <person name="Joannis T."/>
            <person name="Lombin L.H."/>
            <person name="Cattoli G."/>
        </authorList>
    </citation>
    <scope>NUCLEOTIDE SEQUENCE [LARGE SCALE GENOMIC DNA]</scope>
    <source>
        <strain evidence="4 5">A7P-90m</strain>
    </source>
</reference>
<dbReference type="SUPFAM" id="SSF110997">
    <property type="entry name" value="Sporulation related repeat"/>
    <property type="match status" value="1"/>
</dbReference>
<dbReference type="Pfam" id="PF18175">
    <property type="entry name" value="HU-CCDC81_bac_2"/>
    <property type="match status" value="1"/>
</dbReference>
<dbReference type="RefSeq" id="WP_092438434.1">
    <property type="nucleotide sequence ID" value="NZ_FMYP01000033.1"/>
</dbReference>
<dbReference type="Proteomes" id="UP000199452">
    <property type="component" value="Unassembled WGS sequence"/>
</dbReference>
<dbReference type="EMBL" id="FMYP01000033">
    <property type="protein sequence ID" value="SDC47469.1"/>
    <property type="molecule type" value="Genomic_DNA"/>
</dbReference>
<accession>A0A1G6LW85</accession>
<keyword evidence="5" id="KW-1185">Reference proteome</keyword>
<gene>
    <name evidence="4" type="ORF">SAMN05216323_10339</name>
</gene>
<dbReference type="InterPro" id="IPR040495">
    <property type="entry name" value="HU-CCDC81_bac_1"/>
</dbReference>
<feature type="transmembrane region" description="Helical" evidence="2">
    <location>
        <begin position="188"/>
        <end position="206"/>
    </location>
</feature>
<dbReference type="Pfam" id="PF18174">
    <property type="entry name" value="HU-CCDC81_bac_1"/>
    <property type="match status" value="1"/>
</dbReference>
<dbReference type="Pfam" id="PF05036">
    <property type="entry name" value="SPOR"/>
    <property type="match status" value="1"/>
</dbReference>
<protein>
    <submittedName>
        <fullName evidence="4">Sporulation related domain-containing protein</fullName>
    </submittedName>
</protein>
<dbReference type="InterPro" id="IPR041268">
    <property type="entry name" value="HU-CCDC81_bac_2"/>
</dbReference>
<feature type="region of interest" description="Disordered" evidence="1">
    <location>
        <begin position="154"/>
        <end position="183"/>
    </location>
</feature>
<feature type="domain" description="SPOR" evidence="3">
    <location>
        <begin position="275"/>
        <end position="351"/>
    </location>
</feature>
<dbReference type="GO" id="GO:0042834">
    <property type="term" value="F:peptidoglycan binding"/>
    <property type="evidence" value="ECO:0007669"/>
    <property type="project" value="InterPro"/>
</dbReference>
<keyword evidence="2" id="KW-0472">Membrane</keyword>
<sequence length="352" mass="39435">MALDLGKYIADLLREHNRVSLPGLGAFVGNYKPAMLNEETLVLSPPYTEINFSKDETWNDELLENFVARIEELSIEEAKRLVAESVAEIVIALQKNGNFAFPGLGQLVKDGWSINFEIEEGINLLPDAFGLENISMLIPPMQFEKKPIEPEKPIVASTKPQPTKPIETKAPLTKKPAPASKPKSKTPWVLLSLFVVIATLAGYLYFDGFFLTKIPVIQNGVASIGNVLPSDTSITESYADTVDIDTTEQKIVAQEIDSQTERRKALYYEEPKAPASGVKTFYIIAGSFNKMENAEKLKEMMTKDGYKPEILTEEGPVFRVSMYSFTNRNRALQELSRLRNQNKDRNVWLLGL</sequence>
<name>A0A1G6LW85_9BACT</name>
<organism evidence="4 5">
    <name type="scientific">Williamwhitmania taraxaci</name>
    <dbReference type="NCBI Taxonomy" id="1640674"/>
    <lineage>
        <taxon>Bacteria</taxon>
        <taxon>Pseudomonadati</taxon>
        <taxon>Bacteroidota</taxon>
        <taxon>Bacteroidia</taxon>
        <taxon>Bacteroidales</taxon>
        <taxon>Williamwhitmaniaceae</taxon>
        <taxon>Williamwhitmania</taxon>
    </lineage>
</organism>
<dbReference type="OrthoDB" id="653949at2"/>
<evidence type="ECO:0000256" key="1">
    <source>
        <dbReference type="SAM" id="MobiDB-lite"/>
    </source>
</evidence>
<dbReference type="Gene3D" id="3.30.70.1070">
    <property type="entry name" value="Sporulation related repeat"/>
    <property type="match status" value="1"/>
</dbReference>
<evidence type="ECO:0000313" key="5">
    <source>
        <dbReference type="Proteomes" id="UP000199452"/>
    </source>
</evidence>
<evidence type="ECO:0000313" key="4">
    <source>
        <dbReference type="EMBL" id="SDC47469.1"/>
    </source>
</evidence>
<evidence type="ECO:0000259" key="3">
    <source>
        <dbReference type="PROSITE" id="PS51724"/>
    </source>
</evidence>
<dbReference type="STRING" id="1640674.SAMN05216323_10339"/>
<dbReference type="PROSITE" id="PS51724">
    <property type="entry name" value="SPOR"/>
    <property type="match status" value="1"/>
</dbReference>
<dbReference type="InterPro" id="IPR036680">
    <property type="entry name" value="SPOR-like_sf"/>
</dbReference>
<proteinExistence type="predicted"/>
<keyword evidence="2" id="KW-0812">Transmembrane</keyword>
<feature type="compositionally biased region" description="Low complexity" evidence="1">
    <location>
        <begin position="168"/>
        <end position="183"/>
    </location>
</feature>